<evidence type="ECO:0000313" key="1">
    <source>
        <dbReference type="EMBL" id="MDQ0418679.1"/>
    </source>
</evidence>
<keyword evidence="2" id="KW-1185">Reference proteome</keyword>
<evidence type="ECO:0000313" key="2">
    <source>
        <dbReference type="Proteomes" id="UP001238450"/>
    </source>
</evidence>
<dbReference type="InterPro" id="IPR045390">
    <property type="entry name" value="ABC-3C_MC3"/>
</dbReference>
<dbReference type="EMBL" id="JAUSUV010000015">
    <property type="protein sequence ID" value="MDQ0418679.1"/>
    <property type="molecule type" value="Genomic_DNA"/>
</dbReference>
<organism evidence="1 2">
    <name type="scientific">Croceifilum oryzae</name>
    <dbReference type="NCBI Taxonomy" id="1553429"/>
    <lineage>
        <taxon>Bacteria</taxon>
        <taxon>Bacillati</taxon>
        <taxon>Bacillota</taxon>
        <taxon>Bacilli</taxon>
        <taxon>Bacillales</taxon>
        <taxon>Thermoactinomycetaceae</taxon>
        <taxon>Croceifilum</taxon>
    </lineage>
</organism>
<sequence>MGILQRETDIIQNPALGSILIHRFVSSYREKSEQAVPMQLIFLILPMLYHKATLEMIDSTYESSGLRLLVSKFSKERNKDLLLSIHDQTLRMRELTMDSLRIALACDLVMLNLNDGKVNIASQSLPKKYDSQEMVKAAKKLGYWCASLTLHEISSILKVGF</sequence>
<comment type="caution">
    <text evidence="1">The sequence shown here is derived from an EMBL/GenBank/DDBJ whole genome shotgun (WGS) entry which is preliminary data.</text>
</comment>
<protein>
    <submittedName>
        <fullName evidence="1">Uncharacterized protein</fullName>
    </submittedName>
</protein>
<name>A0AAJ1THP6_9BACL</name>
<dbReference type="Pfam" id="PF20131">
    <property type="entry name" value="MC3"/>
    <property type="match status" value="1"/>
</dbReference>
<gene>
    <name evidence="1" type="ORF">J2Z48_002882</name>
</gene>
<accession>A0AAJ1THP6</accession>
<proteinExistence type="predicted"/>
<dbReference type="Proteomes" id="UP001238450">
    <property type="component" value="Unassembled WGS sequence"/>
</dbReference>
<dbReference type="AlphaFoldDB" id="A0AAJ1THP6"/>
<reference evidence="1 2" key="1">
    <citation type="submission" date="2023-07" db="EMBL/GenBank/DDBJ databases">
        <title>Genomic Encyclopedia of Type Strains, Phase IV (KMG-IV): sequencing the most valuable type-strain genomes for metagenomic binning, comparative biology and taxonomic classification.</title>
        <authorList>
            <person name="Goeker M."/>
        </authorList>
    </citation>
    <scope>NUCLEOTIDE SEQUENCE [LARGE SCALE GENOMIC DNA]</scope>
    <source>
        <strain evidence="1 2">DSM 46876</strain>
    </source>
</reference>
<dbReference type="RefSeq" id="WP_307254561.1">
    <property type="nucleotide sequence ID" value="NZ_JAUSUV010000015.1"/>
</dbReference>